<protein>
    <recommendedName>
        <fullName evidence="1">PH domain-containing protein</fullName>
    </recommendedName>
</protein>
<dbReference type="EMBL" id="VSWD01000012">
    <property type="protein sequence ID" value="KAK3086032.1"/>
    <property type="molecule type" value="Genomic_DNA"/>
</dbReference>
<evidence type="ECO:0000313" key="3">
    <source>
        <dbReference type="Proteomes" id="UP001186944"/>
    </source>
</evidence>
<dbReference type="Proteomes" id="UP001186944">
    <property type="component" value="Unassembled WGS sequence"/>
</dbReference>
<gene>
    <name evidence="2" type="ORF">FSP39_012397</name>
</gene>
<dbReference type="AlphaFoldDB" id="A0AA88XR93"/>
<name>A0AA88XR93_PINIB</name>
<dbReference type="InterPro" id="IPR001849">
    <property type="entry name" value="PH_domain"/>
</dbReference>
<dbReference type="InterPro" id="IPR011993">
    <property type="entry name" value="PH-like_dom_sf"/>
</dbReference>
<dbReference type="PANTHER" id="PTHR12156">
    <property type="entry name" value="PLECKSTRIN HOMOLOGY-LIKE DOMAIN, FAMILY B, MEMBER 3"/>
    <property type="match status" value="1"/>
</dbReference>
<dbReference type="Pfam" id="PF00169">
    <property type="entry name" value="PH"/>
    <property type="match status" value="1"/>
</dbReference>
<dbReference type="InterPro" id="IPR052212">
    <property type="entry name" value="PH-like_domain"/>
</dbReference>
<feature type="domain" description="PH" evidence="1">
    <location>
        <begin position="39"/>
        <end position="133"/>
    </location>
</feature>
<dbReference type="PROSITE" id="PS50003">
    <property type="entry name" value="PH_DOMAIN"/>
    <property type="match status" value="1"/>
</dbReference>
<accession>A0AA88XR93</accession>
<proteinExistence type="predicted"/>
<reference evidence="2" key="1">
    <citation type="submission" date="2019-08" db="EMBL/GenBank/DDBJ databases">
        <title>The improved chromosome-level genome for the pearl oyster Pinctada fucata martensii using PacBio sequencing and Hi-C.</title>
        <authorList>
            <person name="Zheng Z."/>
        </authorList>
    </citation>
    <scope>NUCLEOTIDE SEQUENCE</scope>
    <source>
        <strain evidence="2">ZZ-2019</strain>
        <tissue evidence="2">Adductor muscle</tissue>
    </source>
</reference>
<keyword evidence="3" id="KW-1185">Reference proteome</keyword>
<evidence type="ECO:0000313" key="2">
    <source>
        <dbReference type="EMBL" id="KAK3086032.1"/>
    </source>
</evidence>
<dbReference type="SMART" id="SM00233">
    <property type="entry name" value="PH"/>
    <property type="match status" value="1"/>
</dbReference>
<dbReference type="Gene3D" id="2.30.29.30">
    <property type="entry name" value="Pleckstrin-homology domain (PH domain)/Phosphotyrosine-binding domain (PTB)"/>
    <property type="match status" value="1"/>
</dbReference>
<evidence type="ECO:0000259" key="1">
    <source>
        <dbReference type="PROSITE" id="PS50003"/>
    </source>
</evidence>
<dbReference type="PANTHER" id="PTHR12156:SF5">
    <property type="entry name" value="FI18040P1"/>
    <property type="match status" value="1"/>
</dbReference>
<organism evidence="2 3">
    <name type="scientific">Pinctada imbricata</name>
    <name type="common">Atlantic pearl-oyster</name>
    <name type="synonym">Pinctada martensii</name>
    <dbReference type="NCBI Taxonomy" id="66713"/>
    <lineage>
        <taxon>Eukaryota</taxon>
        <taxon>Metazoa</taxon>
        <taxon>Spiralia</taxon>
        <taxon>Lophotrochozoa</taxon>
        <taxon>Mollusca</taxon>
        <taxon>Bivalvia</taxon>
        <taxon>Autobranchia</taxon>
        <taxon>Pteriomorphia</taxon>
        <taxon>Pterioida</taxon>
        <taxon>Pterioidea</taxon>
        <taxon>Pteriidae</taxon>
        <taxon>Pinctada</taxon>
    </lineage>
</organism>
<dbReference type="SUPFAM" id="SSF50729">
    <property type="entry name" value="PH domain-like"/>
    <property type="match status" value="1"/>
</dbReference>
<sequence>ARPLTCYLPVKDANFDLKQHIESAGHVLDACANDIHVTDKMCSGWLLKRGEKRKTWKRRWFVLDRKEKTMSYNRTKDDKKHLKRVYFQTIEEVYVDHLRTVKSVKTKERLFYLVAPSAETMRIWIDAIFTGAEGYQEFQ</sequence>
<comment type="caution">
    <text evidence="2">The sequence shown here is derived from an EMBL/GenBank/DDBJ whole genome shotgun (WGS) entry which is preliminary data.</text>
</comment>
<feature type="non-terminal residue" evidence="2">
    <location>
        <position position="1"/>
    </location>
</feature>